<proteinExistence type="predicted"/>
<accession>A0AAN7BBG4</accession>
<dbReference type="Proteomes" id="UP001301769">
    <property type="component" value="Unassembled WGS sequence"/>
</dbReference>
<evidence type="ECO:0000313" key="3">
    <source>
        <dbReference type="Proteomes" id="UP001301769"/>
    </source>
</evidence>
<reference evidence="2" key="2">
    <citation type="submission" date="2023-05" db="EMBL/GenBank/DDBJ databases">
        <authorList>
            <consortium name="Lawrence Berkeley National Laboratory"/>
            <person name="Steindorff A."/>
            <person name="Hensen N."/>
            <person name="Bonometti L."/>
            <person name="Westerberg I."/>
            <person name="Brannstrom I.O."/>
            <person name="Guillou S."/>
            <person name="Cros-Aarteil S."/>
            <person name="Calhoun S."/>
            <person name="Haridas S."/>
            <person name="Kuo A."/>
            <person name="Mondo S."/>
            <person name="Pangilinan J."/>
            <person name="Riley R."/>
            <person name="Labutti K."/>
            <person name="Andreopoulos B."/>
            <person name="Lipzen A."/>
            <person name="Chen C."/>
            <person name="Yanf M."/>
            <person name="Daum C."/>
            <person name="Ng V."/>
            <person name="Clum A."/>
            <person name="Ohm R."/>
            <person name="Martin F."/>
            <person name="Silar P."/>
            <person name="Natvig D."/>
            <person name="Lalanne C."/>
            <person name="Gautier V."/>
            <person name="Ament-Velasquez S.L."/>
            <person name="Kruys A."/>
            <person name="Hutchinson M.I."/>
            <person name="Powell A.J."/>
            <person name="Barry K."/>
            <person name="Miller A.N."/>
            <person name="Grigoriev I.V."/>
            <person name="Debuchy R."/>
            <person name="Gladieux P."/>
            <person name="Thoren M.H."/>
            <person name="Johannesson H."/>
        </authorList>
    </citation>
    <scope>NUCLEOTIDE SEQUENCE</scope>
    <source>
        <strain evidence="2">PSN293</strain>
    </source>
</reference>
<feature type="compositionally biased region" description="Polar residues" evidence="1">
    <location>
        <begin position="1"/>
        <end position="12"/>
    </location>
</feature>
<reference evidence="2" key="1">
    <citation type="journal article" date="2023" name="Mol. Phylogenet. Evol.">
        <title>Genome-scale phylogeny and comparative genomics of the fungal order Sordariales.</title>
        <authorList>
            <person name="Hensen N."/>
            <person name="Bonometti L."/>
            <person name="Westerberg I."/>
            <person name="Brannstrom I.O."/>
            <person name="Guillou S."/>
            <person name="Cros-Aarteil S."/>
            <person name="Calhoun S."/>
            <person name="Haridas S."/>
            <person name="Kuo A."/>
            <person name="Mondo S."/>
            <person name="Pangilinan J."/>
            <person name="Riley R."/>
            <person name="LaButti K."/>
            <person name="Andreopoulos B."/>
            <person name="Lipzen A."/>
            <person name="Chen C."/>
            <person name="Yan M."/>
            <person name="Daum C."/>
            <person name="Ng V."/>
            <person name="Clum A."/>
            <person name="Steindorff A."/>
            <person name="Ohm R.A."/>
            <person name="Martin F."/>
            <person name="Silar P."/>
            <person name="Natvig D.O."/>
            <person name="Lalanne C."/>
            <person name="Gautier V."/>
            <person name="Ament-Velasquez S.L."/>
            <person name="Kruys A."/>
            <person name="Hutchinson M.I."/>
            <person name="Powell A.J."/>
            <person name="Barry K."/>
            <person name="Miller A.N."/>
            <person name="Grigoriev I.V."/>
            <person name="Debuchy R."/>
            <person name="Gladieux P."/>
            <person name="Hiltunen Thoren M."/>
            <person name="Johannesson H."/>
        </authorList>
    </citation>
    <scope>NUCLEOTIDE SEQUENCE</scope>
    <source>
        <strain evidence="2">PSN293</strain>
    </source>
</reference>
<evidence type="ECO:0000256" key="1">
    <source>
        <dbReference type="SAM" id="MobiDB-lite"/>
    </source>
</evidence>
<dbReference type="EMBL" id="MU858061">
    <property type="protein sequence ID" value="KAK4217192.1"/>
    <property type="molecule type" value="Genomic_DNA"/>
</dbReference>
<comment type="caution">
    <text evidence="2">The sequence shown here is derived from an EMBL/GenBank/DDBJ whole genome shotgun (WGS) entry which is preliminary data.</text>
</comment>
<sequence>MANNGDDQQQASPVPRLQTPISLPPTIANDFELKQAQERALGEFVESLTNHIHMEVARFSTDLENLSSSAGANFTLAMAREELSDHKAIITRGLRDVVQRVKYNVGIVENLDPQPVPPMPVAVRLPLPHTQGANVGYPPTLPHRPLAPAAPGVYNNAPLAAPPLALPQPALPPPSTHLYNAAASYGNRPTQQAVRQQYDPDDALPSTEDDTHSHLSEPVETPLEGQARRYAINYLITQTRQATELANPPVHCSEVKDREHIFRCTAITDGHLVIRCPVPGQDGVYHGFGNHPLEYSRAKIHMRENYPCHEGRVGNYSDEDLVLQFGHQVIGNELNKDWVMESNVKASVAARRLVWRPVTGGPGGVIFE</sequence>
<organism evidence="2 3">
    <name type="scientific">Rhypophila decipiens</name>
    <dbReference type="NCBI Taxonomy" id="261697"/>
    <lineage>
        <taxon>Eukaryota</taxon>
        <taxon>Fungi</taxon>
        <taxon>Dikarya</taxon>
        <taxon>Ascomycota</taxon>
        <taxon>Pezizomycotina</taxon>
        <taxon>Sordariomycetes</taxon>
        <taxon>Sordariomycetidae</taxon>
        <taxon>Sordariales</taxon>
        <taxon>Naviculisporaceae</taxon>
        <taxon>Rhypophila</taxon>
    </lineage>
</organism>
<gene>
    <name evidence="2" type="ORF">QBC37DRAFT_384629</name>
</gene>
<dbReference type="AlphaFoldDB" id="A0AAN7BBG4"/>
<protein>
    <submittedName>
        <fullName evidence="2">Uncharacterized protein</fullName>
    </submittedName>
</protein>
<feature type="region of interest" description="Disordered" evidence="1">
    <location>
        <begin position="187"/>
        <end position="223"/>
    </location>
</feature>
<evidence type="ECO:0000313" key="2">
    <source>
        <dbReference type="EMBL" id="KAK4217192.1"/>
    </source>
</evidence>
<name>A0AAN7BBG4_9PEZI</name>
<feature type="region of interest" description="Disordered" evidence="1">
    <location>
        <begin position="1"/>
        <end position="21"/>
    </location>
</feature>
<keyword evidence="3" id="KW-1185">Reference proteome</keyword>